<reference evidence="2 3" key="1">
    <citation type="journal article" date="2015" name="Genome Biol. Evol.">
        <title>Comparative Genomics of a Bacterivorous Green Alga Reveals Evolutionary Causalities and Consequences of Phago-Mixotrophic Mode of Nutrition.</title>
        <authorList>
            <person name="Burns J.A."/>
            <person name="Paasch A."/>
            <person name="Narechania A."/>
            <person name="Kim E."/>
        </authorList>
    </citation>
    <scope>NUCLEOTIDE SEQUENCE [LARGE SCALE GENOMIC DNA]</scope>
    <source>
        <strain evidence="2 3">PLY_AMNH</strain>
    </source>
</reference>
<organism evidence="2 3">
    <name type="scientific">Cymbomonas tetramitiformis</name>
    <dbReference type="NCBI Taxonomy" id="36881"/>
    <lineage>
        <taxon>Eukaryota</taxon>
        <taxon>Viridiplantae</taxon>
        <taxon>Chlorophyta</taxon>
        <taxon>Pyramimonadophyceae</taxon>
        <taxon>Pyramimonadales</taxon>
        <taxon>Pyramimonadaceae</taxon>
        <taxon>Cymbomonas</taxon>
    </lineage>
</organism>
<name>A0AAE0G6W6_9CHLO</name>
<dbReference type="Proteomes" id="UP001190700">
    <property type="component" value="Unassembled WGS sequence"/>
</dbReference>
<dbReference type="Pfam" id="PF09995">
    <property type="entry name" value="MPAB_Lcp_cat"/>
    <property type="match status" value="1"/>
</dbReference>
<evidence type="ECO:0000259" key="1">
    <source>
        <dbReference type="Pfam" id="PF09995"/>
    </source>
</evidence>
<evidence type="ECO:0000313" key="3">
    <source>
        <dbReference type="Proteomes" id="UP001190700"/>
    </source>
</evidence>
<dbReference type="GO" id="GO:0016491">
    <property type="term" value="F:oxidoreductase activity"/>
    <property type="evidence" value="ECO:0007669"/>
    <property type="project" value="InterPro"/>
</dbReference>
<dbReference type="InterPro" id="IPR018713">
    <property type="entry name" value="MPAB/Lcp_cat_dom"/>
</dbReference>
<dbReference type="PANTHER" id="PTHR37539">
    <property type="entry name" value="SECRETED PROTEIN-RELATED"/>
    <property type="match status" value="1"/>
</dbReference>
<dbReference type="EMBL" id="LGRX02008821">
    <property type="protein sequence ID" value="KAK3272722.1"/>
    <property type="molecule type" value="Genomic_DNA"/>
</dbReference>
<protein>
    <recommendedName>
        <fullName evidence="1">ER-bound oxygenase mpaB/mpaB'/Rubber oxygenase catalytic domain-containing protein</fullName>
    </recommendedName>
</protein>
<dbReference type="AlphaFoldDB" id="A0AAE0G6W6"/>
<evidence type="ECO:0000313" key="2">
    <source>
        <dbReference type="EMBL" id="KAK3272722.1"/>
    </source>
</evidence>
<comment type="caution">
    <text evidence="2">The sequence shown here is derived from an EMBL/GenBank/DDBJ whole genome shotgun (WGS) entry which is preliminary data.</text>
</comment>
<proteinExistence type="predicted"/>
<dbReference type="InterPro" id="IPR037473">
    <property type="entry name" value="Lcp-like"/>
</dbReference>
<accession>A0AAE0G6W6</accession>
<sequence>MGDSVDVFNVGRFSLSEESRSKEKVTPVATEDKNAVKVGQVVEKYGYQYLWTTMHISVSELETWRTLGDDVADSAVQSDLETRHKSTSEQSQKCRRAEDLLTRLKGKCQRREGNKPDDGYDEAKQFMESLALPDWVDWERVRRGQLFFLKHLVGASTCLLHISLIGGFGAPKINKVLNSTGYLASAPESTFKRLVETIQMISDCMGDGALQKGGVGWNSVARVRLLHAAVRVRLKSQPKWDMHTWGLPINQEDLFVTTLAFSQVVLNGLERIGSTLTTSHEDMEDYLHLWRVIGHLMGVQPALLQRMESLWGAQAALESVVLHLVEPDASTRRLANHLIASMVGRLPTGRSEMEMAGLTRRLMGNHYADAMGIPVVNDPVLLSTIDKRLAGMRAIPQMMTIPFIGNALTIFTKWGLDKWIILNLGGRRSSFGLSYPPSDLQRARSEAESNPPSCIFASVGFSGWKEVVEQERWIGGFPFLE</sequence>
<feature type="domain" description="ER-bound oxygenase mpaB/mpaB'/Rubber oxygenase catalytic" evidence="1">
    <location>
        <begin position="189"/>
        <end position="375"/>
    </location>
</feature>
<keyword evidence="3" id="KW-1185">Reference proteome</keyword>
<dbReference type="PANTHER" id="PTHR37539:SF1">
    <property type="entry name" value="ER-BOUND OXYGENASE MPAB_MPAB'_RUBBER OXYGENASE CATALYTIC DOMAIN-CONTAINING PROTEIN"/>
    <property type="match status" value="1"/>
</dbReference>
<gene>
    <name evidence="2" type="ORF">CYMTET_18998</name>
</gene>